<dbReference type="Proteomes" id="UP001165121">
    <property type="component" value="Unassembled WGS sequence"/>
</dbReference>
<feature type="compositionally biased region" description="Polar residues" evidence="1">
    <location>
        <begin position="40"/>
        <end position="51"/>
    </location>
</feature>
<comment type="caution">
    <text evidence="2">The sequence shown here is derived from an EMBL/GenBank/DDBJ whole genome shotgun (WGS) entry which is preliminary data.</text>
</comment>
<feature type="region of interest" description="Disordered" evidence="1">
    <location>
        <begin position="1"/>
        <end position="117"/>
    </location>
</feature>
<gene>
    <name evidence="2" type="ORF">Pfra01_001094100</name>
</gene>
<reference evidence="2" key="1">
    <citation type="submission" date="2023-04" db="EMBL/GenBank/DDBJ databases">
        <title>Phytophthora fragariaefolia NBRC 109709.</title>
        <authorList>
            <person name="Ichikawa N."/>
            <person name="Sato H."/>
            <person name="Tonouchi N."/>
        </authorList>
    </citation>
    <scope>NUCLEOTIDE SEQUENCE</scope>
    <source>
        <strain evidence="2">NBRC 109709</strain>
    </source>
</reference>
<evidence type="ECO:0000256" key="1">
    <source>
        <dbReference type="SAM" id="MobiDB-lite"/>
    </source>
</evidence>
<accession>A0A9W6XGX5</accession>
<sequence>MVSVPGSSGDSQGFHREVTEEDVKITTEPGNELSTEEGLPTTSKTPGSSDHQSAERSSDDENEEGSAMDLEERPRPPPQMPPASHSASKKKKSKTARRKLNAPGYEAGDHEEPQTWTDDRLESAFHYKSLHRLMHEDPVMKIMRPKLIGVLQGPVKAPREASDMLDAVKILMRMLKDAGIVLGSFDANELFDMEQSTIRETTLNLFARLAPIVGSVVPVPQEASTPTHSQAGSSL</sequence>
<protein>
    <submittedName>
        <fullName evidence="2">Unnamed protein product</fullName>
    </submittedName>
</protein>
<feature type="compositionally biased region" description="Polar residues" evidence="1">
    <location>
        <begin position="1"/>
        <end position="11"/>
    </location>
</feature>
<proteinExistence type="predicted"/>
<evidence type="ECO:0000313" key="2">
    <source>
        <dbReference type="EMBL" id="GMF38220.1"/>
    </source>
</evidence>
<keyword evidence="3" id="KW-1185">Reference proteome</keyword>
<dbReference type="EMBL" id="BSXT01001078">
    <property type="protein sequence ID" value="GMF38220.1"/>
    <property type="molecule type" value="Genomic_DNA"/>
</dbReference>
<organism evidence="2 3">
    <name type="scientific">Phytophthora fragariaefolia</name>
    <dbReference type="NCBI Taxonomy" id="1490495"/>
    <lineage>
        <taxon>Eukaryota</taxon>
        <taxon>Sar</taxon>
        <taxon>Stramenopiles</taxon>
        <taxon>Oomycota</taxon>
        <taxon>Peronosporomycetes</taxon>
        <taxon>Peronosporales</taxon>
        <taxon>Peronosporaceae</taxon>
        <taxon>Phytophthora</taxon>
    </lineage>
</organism>
<dbReference type="AlphaFoldDB" id="A0A9W6XGX5"/>
<feature type="compositionally biased region" description="Basic and acidic residues" evidence="1">
    <location>
        <begin position="13"/>
        <end position="25"/>
    </location>
</feature>
<name>A0A9W6XGX5_9STRA</name>
<dbReference type="OrthoDB" id="116040at2759"/>
<evidence type="ECO:0000313" key="3">
    <source>
        <dbReference type="Proteomes" id="UP001165121"/>
    </source>
</evidence>
<feature type="compositionally biased region" description="Basic and acidic residues" evidence="1">
    <location>
        <begin position="107"/>
        <end position="117"/>
    </location>
</feature>
<feature type="compositionally biased region" description="Basic residues" evidence="1">
    <location>
        <begin position="87"/>
        <end position="100"/>
    </location>
</feature>